<comment type="similarity">
    <text evidence="2">Belongs to the SUA5 family.</text>
</comment>
<dbReference type="InterPro" id="IPR050156">
    <property type="entry name" value="TC-AMP_synthase_SUA5"/>
</dbReference>
<comment type="catalytic activity">
    <reaction evidence="11">
        <text>L-threonine + hydrogencarbonate + ATP = L-threonylcarbamoyladenylate + diphosphate + H2O</text>
        <dbReference type="Rhea" id="RHEA:36407"/>
        <dbReference type="ChEBI" id="CHEBI:15377"/>
        <dbReference type="ChEBI" id="CHEBI:17544"/>
        <dbReference type="ChEBI" id="CHEBI:30616"/>
        <dbReference type="ChEBI" id="CHEBI:33019"/>
        <dbReference type="ChEBI" id="CHEBI:57926"/>
        <dbReference type="ChEBI" id="CHEBI:73682"/>
        <dbReference type="EC" id="2.7.7.87"/>
    </reaction>
</comment>
<dbReference type="PANTHER" id="PTHR17490">
    <property type="entry name" value="SUA5"/>
    <property type="match status" value="1"/>
</dbReference>
<dbReference type="PANTHER" id="PTHR17490:SF16">
    <property type="entry name" value="THREONYLCARBAMOYL-AMP SYNTHASE"/>
    <property type="match status" value="1"/>
</dbReference>
<dbReference type="GO" id="GO:0003725">
    <property type="term" value="F:double-stranded RNA binding"/>
    <property type="evidence" value="ECO:0007669"/>
    <property type="project" value="InterPro"/>
</dbReference>
<dbReference type="Gene3D" id="3.90.870.10">
    <property type="entry name" value="DHBP synthase"/>
    <property type="match status" value="1"/>
</dbReference>
<sequence length="199" mass="21238">MDIRKIIDEAVAVLRDGGVILYPTDTVWGIGCDACNEKAVEKVFAIKHRAGAKSLIVLASDLDMVAKYVREIPSVAIDLVEVNDAPMTIIYPGAQYLAPNVVAEDGSVGIRIPLALSDAPESDGGAFCRELVRRLRKPLVSTSANVSGNPSPLSFDEIPQEILSAVDYVVPKACGRNATGRASQIIKLGLKGEVEVIRP</sequence>
<accession>A0A9D9IYV5</accession>
<dbReference type="EC" id="2.7.7.87" evidence="3"/>
<organism evidence="13 14">
    <name type="scientific">Candidatus Cryptobacteroides avistercoris</name>
    <dbReference type="NCBI Taxonomy" id="2840758"/>
    <lineage>
        <taxon>Bacteria</taxon>
        <taxon>Pseudomonadati</taxon>
        <taxon>Bacteroidota</taxon>
        <taxon>Bacteroidia</taxon>
        <taxon>Bacteroidales</taxon>
        <taxon>Candidatus Cryptobacteroides</taxon>
    </lineage>
</organism>
<reference evidence="13" key="2">
    <citation type="journal article" date="2021" name="PeerJ">
        <title>Extensive microbial diversity within the chicken gut microbiome revealed by metagenomics and culture.</title>
        <authorList>
            <person name="Gilroy R."/>
            <person name="Ravi A."/>
            <person name="Getino M."/>
            <person name="Pursley I."/>
            <person name="Horton D.L."/>
            <person name="Alikhan N.F."/>
            <person name="Baker D."/>
            <person name="Gharbi K."/>
            <person name="Hall N."/>
            <person name="Watson M."/>
            <person name="Adriaenssens E.M."/>
            <person name="Foster-Nyarko E."/>
            <person name="Jarju S."/>
            <person name="Secka A."/>
            <person name="Antonio M."/>
            <person name="Oren A."/>
            <person name="Chaudhuri R.R."/>
            <person name="La Ragione R."/>
            <person name="Hildebrand F."/>
            <person name="Pallen M.J."/>
        </authorList>
    </citation>
    <scope>NUCLEOTIDE SEQUENCE</scope>
    <source>
        <strain evidence="13">B3-1481</strain>
    </source>
</reference>
<reference evidence="13" key="1">
    <citation type="submission" date="2020-10" db="EMBL/GenBank/DDBJ databases">
        <authorList>
            <person name="Gilroy R."/>
        </authorList>
    </citation>
    <scope>NUCLEOTIDE SEQUENCE</scope>
    <source>
        <strain evidence="13">B3-1481</strain>
    </source>
</reference>
<comment type="subcellular location">
    <subcellularLocation>
        <location evidence="1">Cytoplasm</location>
    </subcellularLocation>
</comment>
<dbReference type="PROSITE" id="PS51163">
    <property type="entry name" value="YRDC"/>
    <property type="match status" value="1"/>
</dbReference>
<evidence type="ECO:0000256" key="10">
    <source>
        <dbReference type="ARBA" id="ARBA00029774"/>
    </source>
</evidence>
<keyword evidence="6" id="KW-0819">tRNA processing</keyword>
<evidence type="ECO:0000256" key="7">
    <source>
        <dbReference type="ARBA" id="ARBA00022695"/>
    </source>
</evidence>
<comment type="caution">
    <text evidence="13">The sequence shown here is derived from an EMBL/GenBank/DDBJ whole genome shotgun (WGS) entry which is preliminary data.</text>
</comment>
<evidence type="ECO:0000256" key="3">
    <source>
        <dbReference type="ARBA" id="ARBA00012584"/>
    </source>
</evidence>
<dbReference type="GO" id="GO:0000049">
    <property type="term" value="F:tRNA binding"/>
    <property type="evidence" value="ECO:0007669"/>
    <property type="project" value="TreeGrafter"/>
</dbReference>
<evidence type="ECO:0000256" key="5">
    <source>
        <dbReference type="ARBA" id="ARBA00022679"/>
    </source>
</evidence>
<dbReference type="InterPro" id="IPR017945">
    <property type="entry name" value="DHBP_synth_RibB-like_a/b_dom"/>
</dbReference>
<dbReference type="GO" id="GO:0005737">
    <property type="term" value="C:cytoplasm"/>
    <property type="evidence" value="ECO:0007669"/>
    <property type="project" value="UniProtKB-SubCell"/>
</dbReference>
<dbReference type="SUPFAM" id="SSF55821">
    <property type="entry name" value="YrdC/RibB"/>
    <property type="match status" value="1"/>
</dbReference>
<dbReference type="InterPro" id="IPR006070">
    <property type="entry name" value="Sua5-like_dom"/>
</dbReference>
<proteinExistence type="inferred from homology"/>
<dbReference type="NCBIfam" id="TIGR00057">
    <property type="entry name" value="L-threonylcarbamoyladenylate synthase"/>
    <property type="match status" value="1"/>
</dbReference>
<evidence type="ECO:0000256" key="2">
    <source>
        <dbReference type="ARBA" id="ARBA00007663"/>
    </source>
</evidence>
<evidence type="ECO:0000256" key="11">
    <source>
        <dbReference type="ARBA" id="ARBA00048366"/>
    </source>
</evidence>
<evidence type="ECO:0000256" key="9">
    <source>
        <dbReference type="ARBA" id="ARBA00022840"/>
    </source>
</evidence>
<keyword evidence="7" id="KW-0548">Nucleotidyltransferase</keyword>
<evidence type="ECO:0000256" key="6">
    <source>
        <dbReference type="ARBA" id="ARBA00022694"/>
    </source>
</evidence>
<keyword evidence="5" id="KW-0808">Transferase</keyword>
<protein>
    <recommendedName>
        <fullName evidence="10">L-threonylcarbamoyladenylate synthase</fullName>
        <ecNumber evidence="3">2.7.7.87</ecNumber>
    </recommendedName>
    <alternativeName>
        <fullName evidence="10">L-threonylcarbamoyladenylate synthase</fullName>
    </alternativeName>
</protein>
<keyword evidence="8" id="KW-0547">Nucleotide-binding</keyword>
<dbReference type="GO" id="GO:0005524">
    <property type="term" value="F:ATP binding"/>
    <property type="evidence" value="ECO:0007669"/>
    <property type="project" value="UniProtKB-KW"/>
</dbReference>
<name>A0A9D9IYV5_9BACT</name>
<keyword evidence="4" id="KW-0963">Cytoplasm</keyword>
<dbReference type="Pfam" id="PF01300">
    <property type="entry name" value="Sua5_yciO_yrdC"/>
    <property type="match status" value="1"/>
</dbReference>
<evidence type="ECO:0000313" key="13">
    <source>
        <dbReference type="EMBL" id="MBO8480711.1"/>
    </source>
</evidence>
<evidence type="ECO:0000256" key="4">
    <source>
        <dbReference type="ARBA" id="ARBA00022490"/>
    </source>
</evidence>
<dbReference type="GO" id="GO:0008033">
    <property type="term" value="P:tRNA processing"/>
    <property type="evidence" value="ECO:0007669"/>
    <property type="project" value="UniProtKB-KW"/>
</dbReference>
<dbReference type="AlphaFoldDB" id="A0A9D9IYV5"/>
<gene>
    <name evidence="13" type="ORF">IAB76_06360</name>
</gene>
<dbReference type="Proteomes" id="UP000823769">
    <property type="component" value="Unassembled WGS sequence"/>
</dbReference>
<evidence type="ECO:0000256" key="8">
    <source>
        <dbReference type="ARBA" id="ARBA00022741"/>
    </source>
</evidence>
<evidence type="ECO:0000256" key="1">
    <source>
        <dbReference type="ARBA" id="ARBA00004496"/>
    </source>
</evidence>
<evidence type="ECO:0000259" key="12">
    <source>
        <dbReference type="PROSITE" id="PS51163"/>
    </source>
</evidence>
<evidence type="ECO:0000313" key="14">
    <source>
        <dbReference type="Proteomes" id="UP000823769"/>
    </source>
</evidence>
<dbReference type="EMBL" id="JADILW010000089">
    <property type="protein sequence ID" value="MBO8480711.1"/>
    <property type="molecule type" value="Genomic_DNA"/>
</dbReference>
<dbReference type="GO" id="GO:0061710">
    <property type="term" value="F:L-threonylcarbamoyladenylate synthase"/>
    <property type="evidence" value="ECO:0007669"/>
    <property type="project" value="UniProtKB-EC"/>
</dbReference>
<keyword evidence="9" id="KW-0067">ATP-binding</keyword>
<feature type="domain" description="YrdC-like" evidence="12">
    <location>
        <begin position="4"/>
        <end position="199"/>
    </location>
</feature>
<dbReference type="GO" id="GO:0006450">
    <property type="term" value="P:regulation of translational fidelity"/>
    <property type="evidence" value="ECO:0007669"/>
    <property type="project" value="TreeGrafter"/>
</dbReference>